<evidence type="ECO:0000256" key="1">
    <source>
        <dbReference type="SAM" id="SignalP"/>
    </source>
</evidence>
<name>A0A7W7SE39_9ACTN</name>
<dbReference type="RefSeq" id="WP_184917420.1">
    <property type="nucleotide sequence ID" value="NZ_JACHJR010000001.1"/>
</dbReference>
<evidence type="ECO:0000313" key="3">
    <source>
        <dbReference type="Proteomes" id="UP000573327"/>
    </source>
</evidence>
<dbReference type="AlphaFoldDB" id="A0A7W7SE39"/>
<proteinExistence type="predicted"/>
<keyword evidence="3" id="KW-1185">Reference proteome</keyword>
<feature type="signal peptide" evidence="1">
    <location>
        <begin position="1"/>
        <end position="26"/>
    </location>
</feature>
<feature type="chain" id="PRO_5030926407" evidence="1">
    <location>
        <begin position="27"/>
        <end position="102"/>
    </location>
</feature>
<evidence type="ECO:0000313" key="2">
    <source>
        <dbReference type="EMBL" id="MBB4948233.1"/>
    </source>
</evidence>
<comment type="caution">
    <text evidence="2">The sequence shown here is derived from an EMBL/GenBank/DDBJ whole genome shotgun (WGS) entry which is preliminary data.</text>
</comment>
<reference evidence="2 3" key="1">
    <citation type="submission" date="2020-08" db="EMBL/GenBank/DDBJ databases">
        <title>Sequencing the genomes of 1000 actinobacteria strains.</title>
        <authorList>
            <person name="Klenk H.-P."/>
        </authorList>
    </citation>
    <scope>NUCLEOTIDE SEQUENCE [LARGE SCALE GENOMIC DNA]</scope>
    <source>
        <strain evidence="2 3">DSM 44786</strain>
    </source>
</reference>
<organism evidence="2 3">
    <name type="scientific">Kitasatospora gansuensis</name>
    <dbReference type="NCBI Taxonomy" id="258050"/>
    <lineage>
        <taxon>Bacteria</taxon>
        <taxon>Bacillati</taxon>
        <taxon>Actinomycetota</taxon>
        <taxon>Actinomycetes</taxon>
        <taxon>Kitasatosporales</taxon>
        <taxon>Streptomycetaceae</taxon>
        <taxon>Kitasatospora</taxon>
    </lineage>
</organism>
<dbReference type="Proteomes" id="UP000573327">
    <property type="component" value="Unassembled WGS sequence"/>
</dbReference>
<sequence>MRIRTTLGTLTGALLLLVAVPTSAHAADGAVEYVDDQGANQTLMDPESGNCINLAMPAKKLSNFTNKDAAVYTEADCNGDQTNVNYSRTVTGGPWYSIYLDT</sequence>
<protein>
    <submittedName>
        <fullName evidence="2">Uncharacterized protein</fullName>
    </submittedName>
</protein>
<accession>A0A7W7SE39</accession>
<gene>
    <name evidence="2" type="ORF">F4556_003768</name>
</gene>
<keyword evidence="1" id="KW-0732">Signal</keyword>
<dbReference type="EMBL" id="JACHJR010000001">
    <property type="protein sequence ID" value="MBB4948233.1"/>
    <property type="molecule type" value="Genomic_DNA"/>
</dbReference>